<keyword evidence="1" id="KW-0472">Membrane</keyword>
<reference evidence="3 4" key="1">
    <citation type="submission" date="2018-07" db="EMBL/GenBank/DDBJ databases">
        <title>Halomonas montanilacus sp. nov., isolated from Lake Pengyan on Tibetan Plateau.</title>
        <authorList>
            <person name="Lu H."/>
            <person name="Xing P."/>
            <person name="Wu Q."/>
        </authorList>
    </citation>
    <scope>NUCLEOTIDE SEQUENCE [LARGE SCALE GENOMIC DNA]</scope>
    <source>
        <strain evidence="3 4">PYC7W</strain>
    </source>
</reference>
<dbReference type="Gene3D" id="1.10.3730.20">
    <property type="match status" value="1"/>
</dbReference>
<feature type="transmembrane region" description="Helical" evidence="1">
    <location>
        <begin position="107"/>
        <end position="127"/>
    </location>
</feature>
<dbReference type="InterPro" id="IPR000620">
    <property type="entry name" value="EamA_dom"/>
</dbReference>
<comment type="caution">
    <text evidence="3">The sequence shown here is derived from an EMBL/GenBank/DDBJ whole genome shotgun (WGS) entry which is preliminary data.</text>
</comment>
<dbReference type="SUPFAM" id="SSF103481">
    <property type="entry name" value="Multidrug resistance efflux transporter EmrE"/>
    <property type="match status" value="2"/>
</dbReference>
<dbReference type="RefSeq" id="WP_114480786.1">
    <property type="nucleotide sequence ID" value="NZ_QPII01000023.1"/>
</dbReference>
<dbReference type="GO" id="GO:0016020">
    <property type="term" value="C:membrane"/>
    <property type="evidence" value="ECO:0007669"/>
    <property type="project" value="InterPro"/>
</dbReference>
<feature type="transmembrane region" description="Helical" evidence="1">
    <location>
        <begin position="167"/>
        <end position="187"/>
    </location>
</feature>
<feature type="transmembrane region" description="Helical" evidence="1">
    <location>
        <begin position="134"/>
        <end position="155"/>
    </location>
</feature>
<dbReference type="Pfam" id="PF00892">
    <property type="entry name" value="EamA"/>
    <property type="match status" value="2"/>
</dbReference>
<dbReference type="EMBL" id="QPII01000023">
    <property type="protein sequence ID" value="RCV86546.1"/>
    <property type="molecule type" value="Genomic_DNA"/>
</dbReference>
<dbReference type="AlphaFoldDB" id="A0A368TQF9"/>
<dbReference type="InterPro" id="IPR037185">
    <property type="entry name" value="EmrE-like"/>
</dbReference>
<dbReference type="Proteomes" id="UP000252405">
    <property type="component" value="Unassembled WGS sequence"/>
</dbReference>
<keyword evidence="1" id="KW-0812">Transmembrane</keyword>
<evidence type="ECO:0000256" key="1">
    <source>
        <dbReference type="SAM" id="Phobius"/>
    </source>
</evidence>
<evidence type="ECO:0000259" key="2">
    <source>
        <dbReference type="Pfam" id="PF00892"/>
    </source>
</evidence>
<keyword evidence="1" id="KW-1133">Transmembrane helix</keyword>
<proteinExistence type="predicted"/>
<feature type="domain" description="EamA" evidence="2">
    <location>
        <begin position="169"/>
        <end position="305"/>
    </location>
</feature>
<gene>
    <name evidence="3" type="ORF">DU505_20290</name>
</gene>
<feature type="transmembrane region" description="Helical" evidence="1">
    <location>
        <begin position="82"/>
        <end position="101"/>
    </location>
</feature>
<feature type="transmembrane region" description="Helical" evidence="1">
    <location>
        <begin position="199"/>
        <end position="221"/>
    </location>
</feature>
<dbReference type="OrthoDB" id="8682842at2"/>
<feature type="transmembrane region" description="Helical" evidence="1">
    <location>
        <begin position="233"/>
        <end position="253"/>
    </location>
</feature>
<dbReference type="PANTHER" id="PTHR22911:SF79">
    <property type="entry name" value="MOBA-LIKE NTP TRANSFERASE DOMAIN-CONTAINING PROTEIN"/>
    <property type="match status" value="1"/>
</dbReference>
<accession>A0A368TQF9</accession>
<sequence>MSSPSSAMAVPVLLPRHVAVLLLAGVATLFAGNHVAARLAFDEGTGLLLAVLVRSAVALAVLIVLFLAQGKRLVLPAGARRWQLLAGLMVAVQSLCLYSAVARIPVVVALLLMNTFPIQLALLTWALGGPRPTLRAALIMAVILAGLVVVLDVPTLVASPQALGEEWLTGVAFGLGAATAFSFALWITEHRLAEVGSTLRSLLTMLTVLVAMLLAGAMSLVPGGMALPASATGWAGLVSLAVLYSVAFSVLFISVPRLEMARNAPVMNVEPVASLALGYLVLGQMLSGIQLIGGGIVLGGIVLLSLSRRP</sequence>
<name>A0A368TQF9_9GAMM</name>
<feature type="transmembrane region" description="Helical" evidence="1">
    <location>
        <begin position="265"/>
        <end position="282"/>
    </location>
</feature>
<evidence type="ECO:0000313" key="3">
    <source>
        <dbReference type="EMBL" id="RCV86546.1"/>
    </source>
</evidence>
<protein>
    <submittedName>
        <fullName evidence="3">DMT family transporter</fullName>
    </submittedName>
</protein>
<feature type="domain" description="EamA" evidence="2">
    <location>
        <begin position="19"/>
        <end position="151"/>
    </location>
</feature>
<evidence type="ECO:0000313" key="4">
    <source>
        <dbReference type="Proteomes" id="UP000252405"/>
    </source>
</evidence>
<dbReference type="PANTHER" id="PTHR22911">
    <property type="entry name" value="ACYL-MALONYL CONDENSING ENZYME-RELATED"/>
    <property type="match status" value="1"/>
</dbReference>
<feature type="transmembrane region" description="Helical" evidence="1">
    <location>
        <begin position="288"/>
        <end position="306"/>
    </location>
</feature>
<organism evidence="3 4">
    <name type="scientific">Billgrantia montanilacus</name>
    <dbReference type="NCBI Taxonomy" id="2282305"/>
    <lineage>
        <taxon>Bacteria</taxon>
        <taxon>Pseudomonadati</taxon>
        <taxon>Pseudomonadota</taxon>
        <taxon>Gammaproteobacteria</taxon>
        <taxon>Oceanospirillales</taxon>
        <taxon>Halomonadaceae</taxon>
        <taxon>Billgrantia</taxon>
    </lineage>
</organism>
<feature type="transmembrane region" description="Helical" evidence="1">
    <location>
        <begin position="47"/>
        <end position="70"/>
    </location>
</feature>
<keyword evidence="4" id="KW-1185">Reference proteome</keyword>